<keyword evidence="2" id="KW-1133">Transmembrane helix</keyword>
<gene>
    <name evidence="3" type="ORF">CTAYLR_002582</name>
</gene>
<evidence type="ECO:0008006" key="5">
    <source>
        <dbReference type="Google" id="ProtNLM"/>
    </source>
</evidence>
<feature type="region of interest" description="Disordered" evidence="1">
    <location>
        <begin position="1"/>
        <end position="22"/>
    </location>
</feature>
<reference evidence="3" key="1">
    <citation type="submission" date="2023-01" db="EMBL/GenBank/DDBJ databases">
        <title>Metagenome sequencing of chrysophaentin producing Chrysophaeum taylorii.</title>
        <authorList>
            <person name="Davison J."/>
            <person name="Bewley C."/>
        </authorList>
    </citation>
    <scope>NUCLEOTIDE SEQUENCE</scope>
    <source>
        <strain evidence="3">NIES-1699</strain>
    </source>
</reference>
<proteinExistence type="predicted"/>
<name>A0AAD7UFL4_9STRA</name>
<evidence type="ECO:0000256" key="2">
    <source>
        <dbReference type="SAM" id="Phobius"/>
    </source>
</evidence>
<dbReference type="Proteomes" id="UP001230188">
    <property type="component" value="Unassembled WGS sequence"/>
</dbReference>
<dbReference type="SUPFAM" id="SSF48056">
    <property type="entry name" value="Di-copper centre-containing domain"/>
    <property type="match status" value="1"/>
</dbReference>
<protein>
    <recommendedName>
        <fullName evidence="5">Tyrosinase copper-binding domain-containing protein</fullName>
    </recommendedName>
</protein>
<comment type="caution">
    <text evidence="3">The sequence shown here is derived from an EMBL/GenBank/DDBJ whole genome shotgun (WGS) entry which is preliminary data.</text>
</comment>
<keyword evidence="2" id="KW-0812">Transmembrane</keyword>
<accession>A0AAD7UFL4</accession>
<dbReference type="AlphaFoldDB" id="A0AAD7UFL4"/>
<keyword evidence="4" id="KW-1185">Reference proteome</keyword>
<evidence type="ECO:0000313" key="4">
    <source>
        <dbReference type="Proteomes" id="UP001230188"/>
    </source>
</evidence>
<feature type="transmembrane region" description="Helical" evidence="2">
    <location>
        <begin position="42"/>
        <end position="59"/>
    </location>
</feature>
<sequence>MQQQHHHQQQQQQQQQHYGSVALPERRRRGAWPFWVRRRPHLVLLLVGLSGVMVWWPGVGPTSGRAALLEVGKNDMCQDEVCARASNEYERSLGRPIADGLFPTVLLETYQPTLVEASASDCEIISSMVEVIAVDGCRFEVVATAPGESVLIADGVKFTLTSKYVRRELRDLTREDRERYLDALTVLHGVEESEGRKKYGEAFHSIAWFVREHVYGASQHVCDHWHTGAAFENVHILFTNRYEAAIQAVDPRTCAHYWNYVVDARDVAGAVLWADDWFSSITPPNKVVDTGRWKYTPVPADAFGFSAITNAYGILASPWNTNPSRFVTRTNYQFGLKYGNVAPTTQIGCSAFRTAFETEKTLAWAMPSINTNFHASVHSYVGGWWNYDPKFIAVENAVSTIFDNSTGLVNAITKVFWRSGFMRCPQFCGSDVPATECECQLNPALPKKYPNATPYDILNLTGVLNDVPTDPHISKDDPRWELAIKMIANGGHQGTMSNDQSPADPIFWIVHGVQERYLQMLRWLNATGKIDFEFVWGYNSTEVNAINNWENVKQDADFPEVDRCSTCHGHRLHDLIALDGDPVAYTNEEFYKMHAPFSPHINYVYDQLLNWTDCGWVFGAMTPDETRP</sequence>
<evidence type="ECO:0000313" key="3">
    <source>
        <dbReference type="EMBL" id="KAJ8602783.1"/>
    </source>
</evidence>
<evidence type="ECO:0000256" key="1">
    <source>
        <dbReference type="SAM" id="MobiDB-lite"/>
    </source>
</evidence>
<dbReference type="InterPro" id="IPR008922">
    <property type="entry name" value="Di-copper_centre_dom_sf"/>
</dbReference>
<organism evidence="3 4">
    <name type="scientific">Chrysophaeum taylorii</name>
    <dbReference type="NCBI Taxonomy" id="2483200"/>
    <lineage>
        <taxon>Eukaryota</taxon>
        <taxon>Sar</taxon>
        <taxon>Stramenopiles</taxon>
        <taxon>Ochrophyta</taxon>
        <taxon>Pelagophyceae</taxon>
        <taxon>Pelagomonadales</taxon>
        <taxon>Pelagomonadaceae</taxon>
        <taxon>Chrysophaeum</taxon>
    </lineage>
</organism>
<dbReference type="Gene3D" id="1.10.1280.10">
    <property type="entry name" value="Di-copper center containing domain from catechol oxidase"/>
    <property type="match status" value="1"/>
</dbReference>
<keyword evidence="2" id="KW-0472">Membrane</keyword>
<dbReference type="EMBL" id="JAQMWT010000366">
    <property type="protein sequence ID" value="KAJ8602783.1"/>
    <property type="molecule type" value="Genomic_DNA"/>
</dbReference>